<dbReference type="AlphaFoldDB" id="X0UAF8"/>
<gene>
    <name evidence="1" type="ORF">S01H1_24664</name>
</gene>
<proteinExistence type="predicted"/>
<dbReference type="EMBL" id="BARS01014838">
    <property type="protein sequence ID" value="GAF97347.1"/>
    <property type="molecule type" value="Genomic_DNA"/>
</dbReference>
<sequence>MVWAGAGNTFFIQGAKTWDPGNIVTGNQISTTVTVVGAVLGDFVDISFSLDMEETILTGYVSAGDTVEVVLFNNTGGDKDLGEGTLRARVYPSIT</sequence>
<accession>X0UAF8</accession>
<protein>
    <submittedName>
        <fullName evidence="1">Uncharacterized protein</fullName>
    </submittedName>
</protein>
<evidence type="ECO:0000313" key="1">
    <source>
        <dbReference type="EMBL" id="GAF97347.1"/>
    </source>
</evidence>
<reference evidence="1" key="1">
    <citation type="journal article" date="2014" name="Front. Microbiol.">
        <title>High frequency of phylogenetically diverse reductive dehalogenase-homologous genes in deep subseafloor sedimentary metagenomes.</title>
        <authorList>
            <person name="Kawai M."/>
            <person name="Futagami T."/>
            <person name="Toyoda A."/>
            <person name="Takaki Y."/>
            <person name="Nishi S."/>
            <person name="Hori S."/>
            <person name="Arai W."/>
            <person name="Tsubouchi T."/>
            <person name="Morono Y."/>
            <person name="Uchiyama I."/>
            <person name="Ito T."/>
            <person name="Fujiyama A."/>
            <person name="Inagaki F."/>
            <person name="Takami H."/>
        </authorList>
    </citation>
    <scope>NUCLEOTIDE SEQUENCE</scope>
    <source>
        <strain evidence="1">Expedition CK06-06</strain>
    </source>
</reference>
<organism evidence="1">
    <name type="scientific">marine sediment metagenome</name>
    <dbReference type="NCBI Taxonomy" id="412755"/>
    <lineage>
        <taxon>unclassified sequences</taxon>
        <taxon>metagenomes</taxon>
        <taxon>ecological metagenomes</taxon>
    </lineage>
</organism>
<comment type="caution">
    <text evidence="1">The sequence shown here is derived from an EMBL/GenBank/DDBJ whole genome shotgun (WGS) entry which is preliminary data.</text>
</comment>
<name>X0UAF8_9ZZZZ</name>